<keyword evidence="3" id="KW-1185">Reference proteome</keyword>
<sequence>MKKILFILHYPPPIHGAAMVGKHIRDSELINASFDCTYINLSTSASVTEIGKGGIKKIIRYLNILYFTIKNVLQYRPNLIYITISATGAGFYKDALIALIVKLMRVKVVYHFHNKGIDKHQDKWLDNILNKLIFKNVEVILLSEHLYYDISKYVSKANVHYCPNGIPENRKQNSGSIEKGNSENVMVLFLSNLLISKGIYTLLDACRLLKDKNLPFQCILAGGEGDIDTATLAKRISLLEIDDKVTYVGKKYGNDKENEYSKADIFVFPSYDETFGLVNLEAMQFNLPVISTNEGGIPDVVLDNVTGFLVPSHDSKALAEKLEILIVNPVLRKKMGDNGRKRYEENFTLKIFESNFHNIVDKLVS</sequence>
<organism evidence="2 3">
    <name type="scientific">Costertonia aggregata</name>
    <dbReference type="NCBI Taxonomy" id="343403"/>
    <lineage>
        <taxon>Bacteria</taxon>
        <taxon>Pseudomonadati</taxon>
        <taxon>Bacteroidota</taxon>
        <taxon>Flavobacteriia</taxon>
        <taxon>Flavobacteriales</taxon>
        <taxon>Flavobacteriaceae</taxon>
        <taxon>Costertonia</taxon>
    </lineage>
</organism>
<proteinExistence type="predicted"/>
<dbReference type="SUPFAM" id="SSF53756">
    <property type="entry name" value="UDP-Glycosyltransferase/glycogen phosphorylase"/>
    <property type="match status" value="1"/>
</dbReference>
<dbReference type="GO" id="GO:0016757">
    <property type="term" value="F:glycosyltransferase activity"/>
    <property type="evidence" value="ECO:0007669"/>
    <property type="project" value="InterPro"/>
</dbReference>
<dbReference type="PANTHER" id="PTHR12526:SF638">
    <property type="entry name" value="SPORE COAT PROTEIN SA"/>
    <property type="match status" value="1"/>
</dbReference>
<evidence type="ECO:0000313" key="2">
    <source>
        <dbReference type="EMBL" id="QLG44572.1"/>
    </source>
</evidence>
<name>A0A7H9AM91_9FLAO</name>
<dbReference type="PANTHER" id="PTHR12526">
    <property type="entry name" value="GLYCOSYLTRANSFERASE"/>
    <property type="match status" value="1"/>
</dbReference>
<reference evidence="2 3" key="1">
    <citation type="journal article" date="2006" name="Int. J. Syst. Evol. Microbiol.">
        <title>Costertonia aggregata gen. nov., sp. nov., a mesophilic marine bacterium of the family Flavobacteriaceae, isolated from a mature biofilm.</title>
        <authorList>
            <person name="Kwon K.K."/>
            <person name="Lee Y.K."/>
            <person name="Lee H.K."/>
        </authorList>
    </citation>
    <scope>NUCLEOTIDE SEQUENCE [LARGE SCALE GENOMIC DNA]</scope>
    <source>
        <strain evidence="2 3">KCCM 42265</strain>
    </source>
</reference>
<dbReference type="RefSeq" id="WP_179240906.1">
    <property type="nucleotide sequence ID" value="NZ_CP058595.1"/>
</dbReference>
<feature type="domain" description="Glycosyl transferase family 1" evidence="1">
    <location>
        <begin position="181"/>
        <end position="342"/>
    </location>
</feature>
<dbReference type="KEGG" id="cagg:HYG79_04160"/>
<protein>
    <submittedName>
        <fullName evidence="2">Glycosyltransferase family 4 protein</fullName>
    </submittedName>
</protein>
<dbReference type="EMBL" id="CP058595">
    <property type="protein sequence ID" value="QLG44572.1"/>
    <property type="molecule type" value="Genomic_DNA"/>
</dbReference>
<accession>A0A7H9AM91</accession>
<dbReference type="Proteomes" id="UP000509302">
    <property type="component" value="Chromosome"/>
</dbReference>
<evidence type="ECO:0000259" key="1">
    <source>
        <dbReference type="Pfam" id="PF00534"/>
    </source>
</evidence>
<keyword evidence="2" id="KW-0808">Transferase</keyword>
<evidence type="ECO:0000313" key="3">
    <source>
        <dbReference type="Proteomes" id="UP000509302"/>
    </source>
</evidence>
<gene>
    <name evidence="2" type="ORF">HYG79_04160</name>
</gene>
<dbReference type="Pfam" id="PF00534">
    <property type="entry name" value="Glycos_transf_1"/>
    <property type="match status" value="1"/>
</dbReference>
<dbReference type="Gene3D" id="3.40.50.2000">
    <property type="entry name" value="Glycogen Phosphorylase B"/>
    <property type="match status" value="2"/>
</dbReference>
<dbReference type="InterPro" id="IPR001296">
    <property type="entry name" value="Glyco_trans_1"/>
</dbReference>
<dbReference type="AlphaFoldDB" id="A0A7H9AM91"/>
<dbReference type="CDD" id="cd03801">
    <property type="entry name" value="GT4_PimA-like"/>
    <property type="match status" value="1"/>
</dbReference>